<dbReference type="AlphaFoldDB" id="A0A2T1EB06"/>
<dbReference type="InterPro" id="IPR012296">
    <property type="entry name" value="Nuclease_put_TT1808"/>
</dbReference>
<evidence type="ECO:0000313" key="3">
    <source>
        <dbReference type="Proteomes" id="UP000239576"/>
    </source>
</evidence>
<dbReference type="Proteomes" id="UP000239576">
    <property type="component" value="Unassembled WGS sequence"/>
</dbReference>
<dbReference type="Pfam" id="PF05685">
    <property type="entry name" value="Uma2"/>
    <property type="match status" value="1"/>
</dbReference>
<sequence length="195" mass="21821">MVQTPAKSLTLETFLQLPETNPASEYVNGQIIQKPMPQGKYSGIQGESVNAINAVVRPQKVARAFPELRCTFGGRSTVPDVTVFVWQRIPRDADGTVANVFELAPDWTIFFQKRYANEILSPEQSQTKITRNILHCLKHGTQLGWLIDPQEQFILVYTPPNQVALFDEPDDILPIPAFAVGLQLTVGTLFGWLLE</sequence>
<dbReference type="EMBL" id="PVWK01000057">
    <property type="protein sequence ID" value="PSB29939.1"/>
    <property type="molecule type" value="Genomic_DNA"/>
</dbReference>
<dbReference type="SUPFAM" id="SSF52980">
    <property type="entry name" value="Restriction endonuclease-like"/>
    <property type="match status" value="1"/>
</dbReference>
<organism evidence="2 3">
    <name type="scientific">Stenomitos frigidus ULC18</name>
    <dbReference type="NCBI Taxonomy" id="2107698"/>
    <lineage>
        <taxon>Bacteria</taxon>
        <taxon>Bacillati</taxon>
        <taxon>Cyanobacteriota</taxon>
        <taxon>Cyanophyceae</taxon>
        <taxon>Leptolyngbyales</taxon>
        <taxon>Leptolyngbyaceae</taxon>
        <taxon>Stenomitos</taxon>
    </lineage>
</organism>
<dbReference type="PANTHER" id="PTHR34107">
    <property type="entry name" value="SLL0198 PROTEIN-RELATED"/>
    <property type="match status" value="1"/>
</dbReference>
<dbReference type="PANTHER" id="PTHR34107:SF8">
    <property type="entry name" value="UNIDENTIFIED OPEN READING FRAME"/>
    <property type="match status" value="1"/>
</dbReference>
<dbReference type="CDD" id="cd06260">
    <property type="entry name" value="DUF820-like"/>
    <property type="match status" value="1"/>
</dbReference>
<comment type="caution">
    <text evidence="2">The sequence shown here is derived from an EMBL/GenBank/DDBJ whole genome shotgun (WGS) entry which is preliminary data.</text>
</comment>
<dbReference type="OrthoDB" id="461333at2"/>
<reference evidence="3" key="1">
    <citation type="submission" date="2018-02" db="EMBL/GenBank/DDBJ databases">
        <authorList>
            <person name="Moore K."/>
            <person name="Momper L."/>
        </authorList>
    </citation>
    <scope>NUCLEOTIDE SEQUENCE [LARGE SCALE GENOMIC DNA]</scope>
    <source>
        <strain evidence="3">ULC18</strain>
    </source>
</reference>
<evidence type="ECO:0000313" key="2">
    <source>
        <dbReference type="EMBL" id="PSB29939.1"/>
    </source>
</evidence>
<dbReference type="Gene3D" id="3.90.1570.10">
    <property type="entry name" value="tt1808, chain A"/>
    <property type="match status" value="1"/>
</dbReference>
<feature type="domain" description="Putative restriction endonuclease" evidence="1">
    <location>
        <begin position="11"/>
        <end position="186"/>
    </location>
</feature>
<keyword evidence="3" id="KW-1185">Reference proteome</keyword>
<dbReference type="RefSeq" id="WP_106256220.1">
    <property type="nucleotide sequence ID" value="NZ_CAWNSW010000007.1"/>
</dbReference>
<proteinExistence type="predicted"/>
<dbReference type="InterPro" id="IPR011335">
    <property type="entry name" value="Restrct_endonuc-II-like"/>
</dbReference>
<protein>
    <recommendedName>
        <fullName evidence="1">Putative restriction endonuclease domain-containing protein</fullName>
    </recommendedName>
</protein>
<evidence type="ECO:0000259" key="1">
    <source>
        <dbReference type="Pfam" id="PF05685"/>
    </source>
</evidence>
<accession>A0A2T1EB06</accession>
<name>A0A2T1EB06_9CYAN</name>
<dbReference type="InterPro" id="IPR008538">
    <property type="entry name" value="Uma2"/>
</dbReference>
<reference evidence="2 3" key="2">
    <citation type="submission" date="2018-03" db="EMBL/GenBank/DDBJ databases">
        <title>The ancient ancestry and fast evolution of plastids.</title>
        <authorList>
            <person name="Moore K.R."/>
            <person name="Magnabosco C."/>
            <person name="Momper L."/>
            <person name="Gold D.A."/>
            <person name="Bosak T."/>
            <person name="Fournier G.P."/>
        </authorList>
    </citation>
    <scope>NUCLEOTIDE SEQUENCE [LARGE SCALE GENOMIC DNA]</scope>
    <source>
        <strain evidence="2 3">ULC18</strain>
    </source>
</reference>
<gene>
    <name evidence="2" type="ORF">C7B82_10330</name>
</gene>